<keyword evidence="4" id="KW-1185">Reference proteome</keyword>
<evidence type="ECO:0000256" key="2">
    <source>
        <dbReference type="SAM" id="MobiDB-lite"/>
    </source>
</evidence>
<protein>
    <submittedName>
        <fullName evidence="3">Uncharacterized protein</fullName>
    </submittedName>
</protein>
<gene>
    <name evidence="3" type="ORF">CDV36_014428</name>
</gene>
<reference evidence="3 4" key="1">
    <citation type="submission" date="2017-06" db="EMBL/GenBank/DDBJ databases">
        <title>Comparative genomic analysis of Ambrosia Fusariam Clade fungi.</title>
        <authorList>
            <person name="Stajich J.E."/>
            <person name="Carrillo J."/>
            <person name="Kijimoto T."/>
            <person name="Eskalen A."/>
            <person name="O'Donnell K."/>
            <person name="Kasson M."/>
        </authorList>
    </citation>
    <scope>NUCLEOTIDE SEQUENCE [LARGE SCALE GENOMIC DNA]</scope>
    <source>
        <strain evidence="3">UCR3666</strain>
    </source>
</reference>
<comment type="caution">
    <text evidence="3">The sequence shown here is derived from an EMBL/GenBank/DDBJ whole genome shotgun (WGS) entry which is preliminary data.</text>
</comment>
<evidence type="ECO:0000313" key="4">
    <source>
        <dbReference type="Proteomes" id="UP000277212"/>
    </source>
</evidence>
<feature type="coiled-coil region" evidence="1">
    <location>
        <begin position="5"/>
        <end position="32"/>
    </location>
</feature>
<feature type="non-terminal residue" evidence="3">
    <location>
        <position position="1"/>
    </location>
</feature>
<keyword evidence="1" id="KW-0175">Coiled coil</keyword>
<proteinExistence type="predicted"/>
<feature type="compositionally biased region" description="Basic and acidic residues" evidence="2">
    <location>
        <begin position="62"/>
        <end position="82"/>
    </location>
</feature>
<dbReference type="Proteomes" id="UP000277212">
    <property type="component" value="Unassembled WGS sequence"/>
</dbReference>
<evidence type="ECO:0000256" key="1">
    <source>
        <dbReference type="SAM" id="Coils"/>
    </source>
</evidence>
<accession>A0A3M2RHW2</accession>
<name>A0A3M2RHW2_9HYPO</name>
<feature type="region of interest" description="Disordered" evidence="2">
    <location>
        <begin position="42"/>
        <end position="82"/>
    </location>
</feature>
<dbReference type="EMBL" id="NKUJ01000456">
    <property type="protein sequence ID" value="RMJ04907.1"/>
    <property type="molecule type" value="Genomic_DNA"/>
</dbReference>
<sequence>AYRDLARGEQTATALEVNLSNLESKLDAILAALEARADPQTFSSATAAEAEGPVESGAQADGHVEAKEGADKDKQKQKEDAA</sequence>
<dbReference type="AlphaFoldDB" id="A0A3M2RHW2"/>
<dbReference type="OrthoDB" id="5398685at2759"/>
<evidence type="ECO:0000313" key="3">
    <source>
        <dbReference type="EMBL" id="RMJ04907.1"/>
    </source>
</evidence>
<organism evidence="3 4">
    <name type="scientific">Fusarium kuroshium</name>
    <dbReference type="NCBI Taxonomy" id="2010991"/>
    <lineage>
        <taxon>Eukaryota</taxon>
        <taxon>Fungi</taxon>
        <taxon>Dikarya</taxon>
        <taxon>Ascomycota</taxon>
        <taxon>Pezizomycotina</taxon>
        <taxon>Sordariomycetes</taxon>
        <taxon>Hypocreomycetidae</taxon>
        <taxon>Hypocreales</taxon>
        <taxon>Nectriaceae</taxon>
        <taxon>Fusarium</taxon>
        <taxon>Fusarium solani species complex</taxon>
    </lineage>
</organism>